<gene>
    <name evidence="1" type="ORF">HU200_021196</name>
</gene>
<evidence type="ECO:0000313" key="2">
    <source>
        <dbReference type="Proteomes" id="UP000636709"/>
    </source>
</evidence>
<comment type="caution">
    <text evidence="1">The sequence shown here is derived from an EMBL/GenBank/DDBJ whole genome shotgun (WGS) entry which is preliminary data.</text>
</comment>
<dbReference type="EMBL" id="JACEFO010001663">
    <property type="protein sequence ID" value="KAF8724177.1"/>
    <property type="molecule type" value="Genomic_DNA"/>
</dbReference>
<reference evidence="1" key="1">
    <citation type="submission" date="2020-07" db="EMBL/GenBank/DDBJ databases">
        <title>Genome sequence and genetic diversity analysis of an under-domesticated orphan crop, white fonio (Digitaria exilis).</title>
        <authorList>
            <person name="Bennetzen J.L."/>
            <person name="Chen S."/>
            <person name="Ma X."/>
            <person name="Wang X."/>
            <person name="Yssel A.E.J."/>
            <person name="Chaluvadi S.R."/>
            <person name="Johnson M."/>
            <person name="Gangashetty P."/>
            <person name="Hamidou F."/>
            <person name="Sanogo M.D."/>
            <person name="Zwaenepoel A."/>
            <person name="Wallace J."/>
            <person name="Van De Peer Y."/>
            <person name="Van Deynze A."/>
        </authorList>
    </citation>
    <scope>NUCLEOTIDE SEQUENCE</scope>
    <source>
        <tissue evidence="1">Leaves</tissue>
    </source>
</reference>
<keyword evidence="2" id="KW-1185">Reference proteome</keyword>
<organism evidence="1 2">
    <name type="scientific">Digitaria exilis</name>
    <dbReference type="NCBI Taxonomy" id="1010633"/>
    <lineage>
        <taxon>Eukaryota</taxon>
        <taxon>Viridiplantae</taxon>
        <taxon>Streptophyta</taxon>
        <taxon>Embryophyta</taxon>
        <taxon>Tracheophyta</taxon>
        <taxon>Spermatophyta</taxon>
        <taxon>Magnoliopsida</taxon>
        <taxon>Liliopsida</taxon>
        <taxon>Poales</taxon>
        <taxon>Poaceae</taxon>
        <taxon>PACMAD clade</taxon>
        <taxon>Panicoideae</taxon>
        <taxon>Panicodae</taxon>
        <taxon>Paniceae</taxon>
        <taxon>Anthephorinae</taxon>
        <taxon>Digitaria</taxon>
    </lineage>
</organism>
<dbReference type="AlphaFoldDB" id="A0A835KBM9"/>
<protein>
    <submittedName>
        <fullName evidence="1">Uncharacterized protein</fullName>
    </submittedName>
</protein>
<sequence length="34" mass="3934">MGLAPANHLEDSNERVNRMIAMQKKGCWNHCHLK</sequence>
<accession>A0A835KBM9</accession>
<evidence type="ECO:0000313" key="1">
    <source>
        <dbReference type="EMBL" id="KAF8724177.1"/>
    </source>
</evidence>
<proteinExistence type="predicted"/>
<name>A0A835KBM9_9POAL</name>
<dbReference type="Proteomes" id="UP000636709">
    <property type="component" value="Unassembled WGS sequence"/>
</dbReference>